<accession>A0A9P1N820</accession>
<comment type="caution">
    <text evidence="1">The sequence shown here is derived from an EMBL/GenBank/DDBJ whole genome shotgun (WGS) entry which is preliminary data.</text>
</comment>
<dbReference type="AlphaFoldDB" id="A0A9P1N820"/>
<gene>
    <name evidence="1" type="ORF">CAMP_LOCUS13849</name>
</gene>
<dbReference type="EMBL" id="CANHGI010000005">
    <property type="protein sequence ID" value="CAI5451212.1"/>
    <property type="molecule type" value="Genomic_DNA"/>
</dbReference>
<evidence type="ECO:0000313" key="2">
    <source>
        <dbReference type="Proteomes" id="UP001152747"/>
    </source>
</evidence>
<proteinExistence type="predicted"/>
<organism evidence="1 2">
    <name type="scientific">Caenorhabditis angaria</name>
    <dbReference type="NCBI Taxonomy" id="860376"/>
    <lineage>
        <taxon>Eukaryota</taxon>
        <taxon>Metazoa</taxon>
        <taxon>Ecdysozoa</taxon>
        <taxon>Nematoda</taxon>
        <taxon>Chromadorea</taxon>
        <taxon>Rhabditida</taxon>
        <taxon>Rhabditina</taxon>
        <taxon>Rhabditomorpha</taxon>
        <taxon>Rhabditoidea</taxon>
        <taxon>Rhabditidae</taxon>
        <taxon>Peloderinae</taxon>
        <taxon>Caenorhabditis</taxon>
    </lineage>
</organism>
<name>A0A9P1N820_9PELO</name>
<reference evidence="1" key="1">
    <citation type="submission" date="2022-11" db="EMBL/GenBank/DDBJ databases">
        <authorList>
            <person name="Kikuchi T."/>
        </authorList>
    </citation>
    <scope>NUCLEOTIDE SEQUENCE</scope>
    <source>
        <strain evidence="1">PS1010</strain>
    </source>
</reference>
<evidence type="ECO:0000313" key="1">
    <source>
        <dbReference type="EMBL" id="CAI5451212.1"/>
    </source>
</evidence>
<dbReference type="Proteomes" id="UP001152747">
    <property type="component" value="Unassembled WGS sequence"/>
</dbReference>
<sequence length="109" mass="12671">MQTNKKPYSEQQIESVPDEEKKIRINRSRIIQITSSRNIYHVYIEDFIKVSNLIKQQQEDGNVMSSISLNNFDNKTVISFVKYSAFHNDRFTPKISEISRGVSCNNNPS</sequence>
<protein>
    <submittedName>
        <fullName evidence="1">Uncharacterized protein</fullName>
    </submittedName>
</protein>
<keyword evidence="2" id="KW-1185">Reference proteome</keyword>